<dbReference type="Gene3D" id="3.40.50.1820">
    <property type="entry name" value="alpha/beta hydrolase"/>
    <property type="match status" value="1"/>
</dbReference>
<evidence type="ECO:0000259" key="3">
    <source>
        <dbReference type="SMART" id="SM00824"/>
    </source>
</evidence>
<dbReference type="EMBL" id="KP997155">
    <property type="protein sequence ID" value="AKG06370.1"/>
    <property type="molecule type" value="Genomic_DNA"/>
</dbReference>
<evidence type="ECO:0000256" key="1">
    <source>
        <dbReference type="ARBA" id="ARBA00007169"/>
    </source>
</evidence>
<dbReference type="PANTHER" id="PTHR11487">
    <property type="entry name" value="THIOESTERASE"/>
    <property type="match status" value="1"/>
</dbReference>
<dbReference type="InterPro" id="IPR020802">
    <property type="entry name" value="TesA-like"/>
</dbReference>
<dbReference type="InterPro" id="IPR001031">
    <property type="entry name" value="Thioesterase"/>
</dbReference>
<dbReference type="InterPro" id="IPR012223">
    <property type="entry name" value="TEII"/>
</dbReference>
<gene>
    <name evidence="4" type="primary">spr2</name>
</gene>
<accession>A0A0F7EUX4</accession>
<dbReference type="PANTHER" id="PTHR11487:SF0">
    <property type="entry name" value="S-ACYL FATTY ACID SYNTHASE THIOESTERASE, MEDIUM CHAIN"/>
    <property type="match status" value="1"/>
</dbReference>
<reference evidence="4" key="1">
    <citation type="journal article" date="2015" name="ChemBioChem">
        <title>Salinipyrone and Pacificanone Are Biosynthetic By-products of the Rosamicin Polyketide Synthase.</title>
        <authorList>
            <person name="Moore B.S."/>
            <person name="Awakawa T."/>
            <person name="Cruesemann M."/>
            <person name="Munguia J."/>
            <person name="Ziemert N."/>
            <person name="Nizet V."/>
            <person name="Fenical W."/>
        </authorList>
    </citation>
    <scope>NUCLEOTIDE SEQUENCE</scope>
    <source>
        <strain evidence="4">CNS-237</strain>
    </source>
</reference>
<protein>
    <submittedName>
        <fullName evidence="4">Thioesterase</fullName>
    </submittedName>
</protein>
<feature type="domain" description="Thioesterase TesA-like" evidence="3">
    <location>
        <begin position="23"/>
        <end position="245"/>
    </location>
</feature>
<dbReference type="SMART" id="SM00824">
    <property type="entry name" value="PKS_TE"/>
    <property type="match status" value="1"/>
</dbReference>
<dbReference type="Pfam" id="PF00975">
    <property type="entry name" value="Thioesterase"/>
    <property type="match status" value="1"/>
</dbReference>
<dbReference type="InterPro" id="IPR029058">
    <property type="entry name" value="AB_hydrolase_fold"/>
</dbReference>
<keyword evidence="2" id="KW-0378">Hydrolase</keyword>
<evidence type="ECO:0000313" key="4">
    <source>
        <dbReference type="EMBL" id="AKG06370.1"/>
    </source>
</evidence>
<evidence type="ECO:0000256" key="2">
    <source>
        <dbReference type="ARBA" id="ARBA00022801"/>
    </source>
</evidence>
<organism evidence="4">
    <name type="scientific">Salinispora mooreana</name>
    <dbReference type="NCBI Taxonomy" id="999545"/>
    <lineage>
        <taxon>Bacteria</taxon>
        <taxon>Bacillati</taxon>
        <taxon>Actinomycetota</taxon>
        <taxon>Actinomycetes</taxon>
        <taxon>Micromonosporales</taxon>
        <taxon>Micromonosporaceae</taxon>
        <taxon>Salinispora</taxon>
    </lineage>
</organism>
<dbReference type="GO" id="GO:0016787">
    <property type="term" value="F:hydrolase activity"/>
    <property type="evidence" value="ECO:0007669"/>
    <property type="project" value="UniProtKB-KW"/>
</dbReference>
<proteinExistence type="inferred from homology"/>
<dbReference type="GO" id="GO:0008610">
    <property type="term" value="P:lipid biosynthetic process"/>
    <property type="evidence" value="ECO:0007669"/>
    <property type="project" value="TreeGrafter"/>
</dbReference>
<dbReference type="AlphaFoldDB" id="A0A0F7EUX4"/>
<sequence length="248" mass="27432">MTDEESLWIRRFHPCPQAEIQLVCLPHAGGSASYFFPMSRALTPAVEVLSVQYPGRQDRRHEPCIENLSELADRVFDAIQGQTNRPLALFGHSMGATLAFEVAVRLETKLGITPRHVFASGRRAPSAVRTEQVHLLDDAGLIEKLRDLSGTSDDMLHDVELLQMVLPAIRADYRAIETHRGQPDATVSAPITVLTGDTDPQVPLADAHKWHAHTTRASEVLVFPGGHFYLSDYRNDVNGVVARILTEA</sequence>
<comment type="similarity">
    <text evidence="1">Belongs to the thioesterase family.</text>
</comment>
<dbReference type="SUPFAM" id="SSF53474">
    <property type="entry name" value="alpha/beta-Hydrolases"/>
    <property type="match status" value="1"/>
</dbReference>
<name>A0A0F7EUX4_9ACTN</name>